<reference evidence="2" key="1">
    <citation type="journal article" date="2019" name="Int. J. Syst. Evol. Microbiol.">
        <title>The Global Catalogue of Microorganisms (GCM) 10K type strain sequencing project: providing services to taxonomists for standard genome sequencing and annotation.</title>
        <authorList>
            <consortium name="The Broad Institute Genomics Platform"/>
            <consortium name="The Broad Institute Genome Sequencing Center for Infectious Disease"/>
            <person name="Wu L."/>
            <person name="Ma J."/>
        </authorList>
    </citation>
    <scope>NUCLEOTIDE SEQUENCE [LARGE SCALE GENOMIC DNA]</scope>
    <source>
        <strain evidence="2">NBRC 108725</strain>
    </source>
</reference>
<dbReference type="EMBL" id="AP027731">
    <property type="protein sequence ID" value="BDZ47650.1"/>
    <property type="molecule type" value="Genomic_DNA"/>
</dbReference>
<protein>
    <submittedName>
        <fullName evidence="1">Uncharacterized protein</fullName>
    </submittedName>
</protein>
<dbReference type="Proteomes" id="UP001321498">
    <property type="component" value="Chromosome"/>
</dbReference>
<proteinExistence type="predicted"/>
<name>A0ABM8GH05_9MICO</name>
<evidence type="ECO:0000313" key="2">
    <source>
        <dbReference type="Proteomes" id="UP001321498"/>
    </source>
</evidence>
<dbReference type="RefSeq" id="WP_286277523.1">
    <property type="nucleotide sequence ID" value="NZ_AP027731.1"/>
</dbReference>
<keyword evidence="2" id="KW-1185">Reference proteome</keyword>
<evidence type="ECO:0000313" key="1">
    <source>
        <dbReference type="EMBL" id="BDZ47650.1"/>
    </source>
</evidence>
<accession>A0ABM8GH05</accession>
<sequence length="94" mass="10976">MSIREIARPVEQYDQSKPYHPYARQIDDGQWIVEEPGALRPLGFVQSRTTAGGTLEFVVFPWHDESITVRQFDGSHPTLFHAVSWLRWHESARR</sequence>
<gene>
    <name evidence="1" type="ORF">GCM10025866_35590</name>
</gene>
<organism evidence="1 2">
    <name type="scientific">Naasia aerilata</name>
    <dbReference type="NCBI Taxonomy" id="1162966"/>
    <lineage>
        <taxon>Bacteria</taxon>
        <taxon>Bacillati</taxon>
        <taxon>Actinomycetota</taxon>
        <taxon>Actinomycetes</taxon>
        <taxon>Micrococcales</taxon>
        <taxon>Microbacteriaceae</taxon>
        <taxon>Naasia</taxon>
    </lineage>
</organism>